<evidence type="ECO:0000313" key="2">
    <source>
        <dbReference type="Proteomes" id="UP000244081"/>
    </source>
</evidence>
<comment type="caution">
    <text evidence="1">The sequence shown here is derived from an EMBL/GenBank/DDBJ whole genome shotgun (WGS) entry which is preliminary data.</text>
</comment>
<dbReference type="RefSeq" id="WP_107991697.1">
    <property type="nucleotide sequence ID" value="NZ_QAYG01000011.1"/>
</dbReference>
<dbReference type="Proteomes" id="UP000244081">
    <property type="component" value="Unassembled WGS sequence"/>
</dbReference>
<dbReference type="OrthoDB" id="8448734at2"/>
<organism evidence="1 2">
    <name type="scientific">Breoghania corrubedonensis</name>
    <dbReference type="NCBI Taxonomy" id="665038"/>
    <lineage>
        <taxon>Bacteria</taxon>
        <taxon>Pseudomonadati</taxon>
        <taxon>Pseudomonadota</taxon>
        <taxon>Alphaproteobacteria</taxon>
        <taxon>Hyphomicrobiales</taxon>
        <taxon>Stappiaceae</taxon>
        <taxon>Breoghania</taxon>
    </lineage>
</organism>
<dbReference type="EMBL" id="QAYG01000011">
    <property type="protein sequence ID" value="PTW56669.1"/>
    <property type="molecule type" value="Genomic_DNA"/>
</dbReference>
<evidence type="ECO:0000313" key="1">
    <source>
        <dbReference type="EMBL" id="PTW56669.1"/>
    </source>
</evidence>
<gene>
    <name evidence="1" type="ORF">C8N35_111132</name>
</gene>
<dbReference type="Gene3D" id="1.25.40.10">
    <property type="entry name" value="Tetratricopeptide repeat domain"/>
    <property type="match status" value="1"/>
</dbReference>
<protein>
    <recommendedName>
        <fullName evidence="3">Tetratricopeptide repeat protein</fullName>
    </recommendedName>
</protein>
<sequence length="124" mass="13815">MLELVSLSTVLTKRQRDYLALTVFVLASHERADKALALVEALAVIGGETVELLLARAVLRFKCDDYAGALDDLELLDQADPPNAATERNLPPENRARRYLRARCYWETGRTAESTEIARSLVAK</sequence>
<proteinExistence type="predicted"/>
<dbReference type="AlphaFoldDB" id="A0A2T5UYS5"/>
<keyword evidence="2" id="KW-1185">Reference proteome</keyword>
<dbReference type="InterPro" id="IPR011990">
    <property type="entry name" value="TPR-like_helical_dom_sf"/>
</dbReference>
<name>A0A2T5UYS5_9HYPH</name>
<accession>A0A2T5UYS5</accession>
<reference evidence="1 2" key="1">
    <citation type="submission" date="2018-04" db="EMBL/GenBank/DDBJ databases">
        <title>Genomic Encyclopedia of Archaeal and Bacterial Type Strains, Phase II (KMG-II): from individual species to whole genera.</title>
        <authorList>
            <person name="Goeker M."/>
        </authorList>
    </citation>
    <scope>NUCLEOTIDE SEQUENCE [LARGE SCALE GENOMIC DNA]</scope>
    <source>
        <strain evidence="1 2">DSM 23382</strain>
    </source>
</reference>
<evidence type="ECO:0008006" key="3">
    <source>
        <dbReference type="Google" id="ProtNLM"/>
    </source>
</evidence>
<dbReference type="SUPFAM" id="SSF48452">
    <property type="entry name" value="TPR-like"/>
    <property type="match status" value="1"/>
</dbReference>